<dbReference type="STRING" id="1423815.FC27_GL001650"/>
<comment type="caution">
    <text evidence="1">The sequence shown here is derived from an EMBL/GenBank/DDBJ whole genome shotgun (WGS) entry which is preliminary data.</text>
</comment>
<evidence type="ECO:0000313" key="2">
    <source>
        <dbReference type="Proteomes" id="UP000051647"/>
    </source>
</evidence>
<name>A0A0R1SFS9_9LACO</name>
<organism evidence="1 2">
    <name type="scientific">Companilactobacillus versmoldensis DSM 14857 = KCTC 3814</name>
    <dbReference type="NCBI Taxonomy" id="1423815"/>
    <lineage>
        <taxon>Bacteria</taxon>
        <taxon>Bacillati</taxon>
        <taxon>Bacillota</taxon>
        <taxon>Bacilli</taxon>
        <taxon>Lactobacillales</taxon>
        <taxon>Lactobacillaceae</taxon>
        <taxon>Companilactobacillus</taxon>
    </lineage>
</organism>
<protein>
    <submittedName>
        <fullName evidence="1">Uncharacterized protein</fullName>
    </submittedName>
</protein>
<gene>
    <name evidence="1" type="ORF">FC27_GL001650</name>
</gene>
<dbReference type="PATRIC" id="fig|1423815.3.peg.1688"/>
<dbReference type="Proteomes" id="UP000051647">
    <property type="component" value="Unassembled WGS sequence"/>
</dbReference>
<keyword evidence="2" id="KW-1185">Reference proteome</keyword>
<dbReference type="AlphaFoldDB" id="A0A0R1SFS9"/>
<sequence>MAIKRLNALEEQTIAHGLMLDKMTDQQMPMQVIIHGKKFRVVSGKHFVSVKGEKYYEVSW</sequence>
<dbReference type="EMBL" id="AZFA01000004">
    <property type="protein sequence ID" value="KRL67625.1"/>
    <property type="molecule type" value="Genomic_DNA"/>
</dbReference>
<evidence type="ECO:0000313" key="1">
    <source>
        <dbReference type="EMBL" id="KRL67625.1"/>
    </source>
</evidence>
<accession>A0A0R1SFS9</accession>
<reference evidence="1 2" key="1">
    <citation type="journal article" date="2015" name="Genome Announc.">
        <title>Expanding the biotechnology potential of lactobacilli through comparative genomics of 213 strains and associated genera.</title>
        <authorList>
            <person name="Sun Z."/>
            <person name="Harris H.M."/>
            <person name="McCann A."/>
            <person name="Guo C."/>
            <person name="Argimon S."/>
            <person name="Zhang W."/>
            <person name="Yang X."/>
            <person name="Jeffery I.B."/>
            <person name="Cooney J.C."/>
            <person name="Kagawa T.F."/>
            <person name="Liu W."/>
            <person name="Song Y."/>
            <person name="Salvetti E."/>
            <person name="Wrobel A."/>
            <person name="Rasinkangas P."/>
            <person name="Parkhill J."/>
            <person name="Rea M.C."/>
            <person name="O'Sullivan O."/>
            <person name="Ritari J."/>
            <person name="Douillard F.P."/>
            <person name="Paul Ross R."/>
            <person name="Yang R."/>
            <person name="Briner A.E."/>
            <person name="Felis G.E."/>
            <person name="de Vos W.M."/>
            <person name="Barrangou R."/>
            <person name="Klaenhammer T.R."/>
            <person name="Caufield P.W."/>
            <person name="Cui Y."/>
            <person name="Zhang H."/>
            <person name="O'Toole P.W."/>
        </authorList>
    </citation>
    <scope>NUCLEOTIDE SEQUENCE [LARGE SCALE GENOMIC DNA]</scope>
    <source>
        <strain evidence="1 2">DSM 14857</strain>
    </source>
</reference>
<proteinExistence type="predicted"/>